<feature type="compositionally biased region" description="Polar residues" evidence="1">
    <location>
        <begin position="102"/>
        <end position="118"/>
    </location>
</feature>
<dbReference type="Proteomes" id="UP001497623">
    <property type="component" value="Unassembled WGS sequence"/>
</dbReference>
<organism evidence="3 4">
    <name type="scientific">Meganyctiphanes norvegica</name>
    <name type="common">Northern krill</name>
    <name type="synonym">Thysanopoda norvegica</name>
    <dbReference type="NCBI Taxonomy" id="48144"/>
    <lineage>
        <taxon>Eukaryota</taxon>
        <taxon>Metazoa</taxon>
        <taxon>Ecdysozoa</taxon>
        <taxon>Arthropoda</taxon>
        <taxon>Crustacea</taxon>
        <taxon>Multicrustacea</taxon>
        <taxon>Malacostraca</taxon>
        <taxon>Eumalacostraca</taxon>
        <taxon>Eucarida</taxon>
        <taxon>Euphausiacea</taxon>
        <taxon>Euphausiidae</taxon>
        <taxon>Meganyctiphanes</taxon>
    </lineage>
</organism>
<evidence type="ECO:0000313" key="4">
    <source>
        <dbReference type="Proteomes" id="UP001497623"/>
    </source>
</evidence>
<dbReference type="EMBL" id="CAXKWB010089217">
    <property type="protein sequence ID" value="CAL4213599.1"/>
    <property type="molecule type" value="Genomic_DNA"/>
</dbReference>
<reference evidence="3 4" key="1">
    <citation type="submission" date="2024-05" db="EMBL/GenBank/DDBJ databases">
        <authorList>
            <person name="Wallberg A."/>
        </authorList>
    </citation>
    <scope>NUCLEOTIDE SEQUENCE [LARGE SCALE GENOMIC DNA]</scope>
</reference>
<comment type="caution">
    <text evidence="3">The sequence shown here is derived from an EMBL/GenBank/DDBJ whole genome shotgun (WGS) entry which is preliminary data.</text>
</comment>
<sequence>IETSNDVNGVTNGWSIVNESTSNNDHPPSDLNSRSSVQIQQESNNTSYNNEVTAFTQQGESSLLSNRIADDSGGLNSLTSREIADNSVGVRITAREDPPITPQQYTGAVAHPSSSGAHPTSKGARSGSTSETQLLLDDDVDADENKYKRRPATEWFSRWWRTMSKPPSRHHQTLLGGKRRMVVLLGLLAGGTLLMVLSYLAHSSSDNDPMLDPLNNPNIRVEED</sequence>
<keyword evidence="2" id="KW-1133">Transmembrane helix</keyword>
<name>A0AAV2SNF0_MEGNR</name>
<keyword evidence="2" id="KW-0472">Membrane</keyword>
<feature type="region of interest" description="Disordered" evidence="1">
    <location>
        <begin position="89"/>
        <end position="137"/>
    </location>
</feature>
<evidence type="ECO:0000256" key="1">
    <source>
        <dbReference type="SAM" id="MobiDB-lite"/>
    </source>
</evidence>
<evidence type="ECO:0000256" key="2">
    <source>
        <dbReference type="SAM" id="Phobius"/>
    </source>
</evidence>
<dbReference type="AlphaFoldDB" id="A0AAV2SNF0"/>
<keyword evidence="2" id="KW-0812">Transmembrane</keyword>
<feature type="non-terminal residue" evidence="3">
    <location>
        <position position="1"/>
    </location>
</feature>
<evidence type="ECO:0008006" key="5">
    <source>
        <dbReference type="Google" id="ProtNLM"/>
    </source>
</evidence>
<evidence type="ECO:0000313" key="3">
    <source>
        <dbReference type="EMBL" id="CAL4213599.1"/>
    </source>
</evidence>
<proteinExistence type="predicted"/>
<gene>
    <name evidence="3" type="ORF">MNOR_LOCUS38566</name>
</gene>
<accession>A0AAV2SNF0</accession>
<keyword evidence="4" id="KW-1185">Reference proteome</keyword>
<feature type="region of interest" description="Disordered" evidence="1">
    <location>
        <begin position="1"/>
        <end position="45"/>
    </location>
</feature>
<feature type="transmembrane region" description="Helical" evidence="2">
    <location>
        <begin position="181"/>
        <end position="201"/>
    </location>
</feature>
<protein>
    <recommendedName>
        <fullName evidence="5">Zinc finger protein-like 1</fullName>
    </recommendedName>
</protein>